<name>A0ABT2LKZ9_9HYPH</name>
<keyword evidence="2 5" id="KW-0812">Transmembrane</keyword>
<dbReference type="Proteomes" id="UP001320831">
    <property type="component" value="Unassembled WGS sequence"/>
</dbReference>
<sequence>MPAETLILAFALSHLLLGGAFVYAGVRNLRNIPVLTQLIAARGVPQARFILLSGIGLQIACGTLVAAGLWASTAAAALVVFLVTATLLFHNFWDYEGLDRANRINGVVSNTALVGAFLLVIAAAQ</sequence>
<dbReference type="InterPro" id="IPR032808">
    <property type="entry name" value="DoxX"/>
</dbReference>
<evidence type="ECO:0000256" key="3">
    <source>
        <dbReference type="ARBA" id="ARBA00022989"/>
    </source>
</evidence>
<evidence type="ECO:0000256" key="1">
    <source>
        <dbReference type="ARBA" id="ARBA00004141"/>
    </source>
</evidence>
<feature type="transmembrane region" description="Helical" evidence="5">
    <location>
        <begin position="47"/>
        <end position="67"/>
    </location>
</feature>
<evidence type="ECO:0000256" key="2">
    <source>
        <dbReference type="ARBA" id="ARBA00022692"/>
    </source>
</evidence>
<feature type="transmembrane region" description="Helical" evidence="5">
    <location>
        <begin position="73"/>
        <end position="92"/>
    </location>
</feature>
<evidence type="ECO:0000313" key="6">
    <source>
        <dbReference type="EMBL" id="MCT7374956.1"/>
    </source>
</evidence>
<keyword evidence="7" id="KW-1185">Reference proteome</keyword>
<accession>A0ABT2LKZ9</accession>
<comment type="caution">
    <text evidence="6">The sequence shown here is derived from an EMBL/GenBank/DDBJ whole genome shotgun (WGS) entry which is preliminary data.</text>
</comment>
<organism evidence="6 7">
    <name type="scientific">Chelativorans salis</name>
    <dbReference type="NCBI Taxonomy" id="2978478"/>
    <lineage>
        <taxon>Bacteria</taxon>
        <taxon>Pseudomonadati</taxon>
        <taxon>Pseudomonadota</taxon>
        <taxon>Alphaproteobacteria</taxon>
        <taxon>Hyphomicrobiales</taxon>
        <taxon>Phyllobacteriaceae</taxon>
        <taxon>Chelativorans</taxon>
    </lineage>
</organism>
<dbReference type="Pfam" id="PF07681">
    <property type="entry name" value="DoxX"/>
    <property type="match status" value="1"/>
</dbReference>
<comment type="subcellular location">
    <subcellularLocation>
        <location evidence="1">Membrane</location>
        <topology evidence="1">Multi-pass membrane protein</topology>
    </subcellularLocation>
</comment>
<proteinExistence type="predicted"/>
<evidence type="ECO:0000256" key="4">
    <source>
        <dbReference type="ARBA" id="ARBA00023136"/>
    </source>
</evidence>
<evidence type="ECO:0000313" key="7">
    <source>
        <dbReference type="Proteomes" id="UP001320831"/>
    </source>
</evidence>
<feature type="transmembrane region" description="Helical" evidence="5">
    <location>
        <begin position="104"/>
        <end position="124"/>
    </location>
</feature>
<dbReference type="RefSeq" id="WP_260901579.1">
    <property type="nucleotide sequence ID" value="NZ_JAOCZP010000002.1"/>
</dbReference>
<keyword evidence="4 5" id="KW-0472">Membrane</keyword>
<gene>
    <name evidence="6" type="ORF">N5A92_07885</name>
</gene>
<evidence type="ECO:0000256" key="5">
    <source>
        <dbReference type="SAM" id="Phobius"/>
    </source>
</evidence>
<dbReference type="EMBL" id="JAOCZP010000002">
    <property type="protein sequence ID" value="MCT7374956.1"/>
    <property type="molecule type" value="Genomic_DNA"/>
</dbReference>
<protein>
    <submittedName>
        <fullName evidence="6">DoxX family protein</fullName>
    </submittedName>
</protein>
<reference evidence="6 7" key="1">
    <citation type="submission" date="2022-09" db="EMBL/GenBank/DDBJ databases">
        <title>Chelativorans salina sp. nov., a novel slightly halophilic bacterium isolated from a saline lake sediment enrichment.</title>
        <authorList>
            <person name="Gao L."/>
            <person name="Fang B.-Z."/>
            <person name="Li W.-J."/>
        </authorList>
    </citation>
    <scope>NUCLEOTIDE SEQUENCE [LARGE SCALE GENOMIC DNA]</scope>
    <source>
        <strain evidence="6 7">EGI FJ00035</strain>
    </source>
</reference>
<feature type="transmembrane region" description="Helical" evidence="5">
    <location>
        <begin position="6"/>
        <end position="26"/>
    </location>
</feature>
<keyword evidence="3 5" id="KW-1133">Transmembrane helix</keyword>